<name>A0ABT3G9K0_9BACT</name>
<dbReference type="PANTHER" id="PTHR24074">
    <property type="entry name" value="CO-CHAPERONE PROTEIN DJLA"/>
    <property type="match status" value="1"/>
</dbReference>
<feature type="compositionally biased region" description="Low complexity" evidence="1">
    <location>
        <begin position="366"/>
        <end position="385"/>
    </location>
</feature>
<proteinExistence type="predicted"/>
<feature type="compositionally biased region" description="Low complexity" evidence="1">
    <location>
        <begin position="67"/>
        <end position="99"/>
    </location>
</feature>
<dbReference type="Pfam" id="PF00226">
    <property type="entry name" value="DnaJ"/>
    <property type="match status" value="1"/>
</dbReference>
<dbReference type="PROSITE" id="PS50076">
    <property type="entry name" value="DNAJ_2"/>
    <property type="match status" value="1"/>
</dbReference>
<keyword evidence="2" id="KW-0812">Transmembrane</keyword>
<reference evidence="4" key="1">
    <citation type="submission" date="2022-10" db="EMBL/GenBank/DDBJ databases">
        <title>Luteolibacter sp. GHJ8, whole genome shotgun sequencing project.</title>
        <authorList>
            <person name="Zhao G."/>
            <person name="Shen L."/>
        </authorList>
    </citation>
    <scope>NUCLEOTIDE SEQUENCE</scope>
    <source>
        <strain evidence="4">GHJ8</strain>
    </source>
</reference>
<dbReference type="SMART" id="SM00271">
    <property type="entry name" value="DnaJ"/>
    <property type="match status" value="1"/>
</dbReference>
<feature type="transmembrane region" description="Helical" evidence="2">
    <location>
        <begin position="325"/>
        <end position="345"/>
    </location>
</feature>
<comment type="caution">
    <text evidence="4">The sequence shown here is derived from an EMBL/GenBank/DDBJ whole genome shotgun (WGS) entry which is preliminary data.</text>
</comment>
<evidence type="ECO:0000256" key="2">
    <source>
        <dbReference type="SAM" id="Phobius"/>
    </source>
</evidence>
<accession>A0ABT3G9K0</accession>
<dbReference type="SUPFAM" id="SSF46565">
    <property type="entry name" value="Chaperone J-domain"/>
    <property type="match status" value="1"/>
</dbReference>
<dbReference type="Proteomes" id="UP001165653">
    <property type="component" value="Unassembled WGS sequence"/>
</dbReference>
<feature type="region of interest" description="Disordered" evidence="1">
    <location>
        <begin position="441"/>
        <end position="479"/>
    </location>
</feature>
<evidence type="ECO:0000313" key="5">
    <source>
        <dbReference type="Proteomes" id="UP001165653"/>
    </source>
</evidence>
<feature type="region of interest" description="Disordered" evidence="1">
    <location>
        <begin position="366"/>
        <end position="401"/>
    </location>
</feature>
<dbReference type="PRINTS" id="PR00625">
    <property type="entry name" value="JDOMAIN"/>
</dbReference>
<dbReference type="EMBL" id="JAPDDR010000014">
    <property type="protein sequence ID" value="MCW1916284.1"/>
    <property type="molecule type" value="Genomic_DNA"/>
</dbReference>
<feature type="compositionally biased region" description="Pro residues" evidence="1">
    <location>
        <begin position="447"/>
        <end position="460"/>
    </location>
</feature>
<feature type="transmembrane region" description="Helical" evidence="2">
    <location>
        <begin position="183"/>
        <end position="203"/>
    </location>
</feature>
<feature type="region of interest" description="Disordered" evidence="1">
    <location>
        <begin position="67"/>
        <end position="114"/>
    </location>
</feature>
<dbReference type="RefSeq" id="WP_264515856.1">
    <property type="nucleotide sequence ID" value="NZ_JAPDDR010000014.1"/>
</dbReference>
<feature type="domain" description="J" evidence="3">
    <location>
        <begin position="5"/>
        <end position="68"/>
    </location>
</feature>
<dbReference type="CDD" id="cd06257">
    <property type="entry name" value="DnaJ"/>
    <property type="match status" value="1"/>
</dbReference>
<evidence type="ECO:0000313" key="4">
    <source>
        <dbReference type="EMBL" id="MCW1916284.1"/>
    </source>
</evidence>
<protein>
    <submittedName>
        <fullName evidence="4">J domain-containing protein</fullName>
    </submittedName>
</protein>
<keyword evidence="2" id="KW-1133">Transmembrane helix</keyword>
<sequence length="601" mass="66825">MSRRDPYDVLGVSRTATPEEIRKAYILRSKLLHPDRFDQVSQRAEWELANDMLKELNAAYATLKEAGAQGRAPQPAPAAAASSSSSSSSSSAGQRAYQAPPQPAPAPAAPASGSGTCHFSDLPPAVQQRLRDRVSGQNKVQYRVAQGGVGWNYFLAIVFSGWFWYLYTMGTASLRWREGEQQWLMGISLVVGVLQGLNLLRIVRWHRSALKSWLLITPLYIMRTRFDRVWYWPLWELEDVRATHHHRNGSYQHTSVRMIFGTKSAEEFTVSPELTYSIMAGVINSFRDKIRVAVNQRDHAYFAQEDDFRELASHPPLKRSTARPVMAAGIVGASFAAYALAFSVAQAGNKDRPYYREHEVLGLASAGSSSSSSSYPSYSSPAKDPAPSRPSSYDGGRRYSDDRLLSDYDRYADAGQPYRFSSPPKPEKLPSYARDPMADFLAANPVDPEPPKPAPAPAAKPKPEKPPFTQPEKPLPKDGEVRMTNRKQKRLAPFEIKSAYDSHHLVKLADAATGKPVMTVFVRGGSTVKVDVPLGNFTVKYASGDKWYGDTYLFGPDTAYSKADEAFNFRQTGNQVSGYTITLYKVEHGNLQTEEIEAEEF</sequence>
<gene>
    <name evidence="4" type="ORF">OJ996_22030</name>
</gene>
<dbReference type="InterPro" id="IPR001623">
    <property type="entry name" value="DnaJ_domain"/>
</dbReference>
<dbReference type="Gene3D" id="1.10.287.110">
    <property type="entry name" value="DnaJ domain"/>
    <property type="match status" value="1"/>
</dbReference>
<organism evidence="4 5">
    <name type="scientific">Luteolibacter rhizosphaerae</name>
    <dbReference type="NCBI Taxonomy" id="2989719"/>
    <lineage>
        <taxon>Bacteria</taxon>
        <taxon>Pseudomonadati</taxon>
        <taxon>Verrucomicrobiota</taxon>
        <taxon>Verrucomicrobiia</taxon>
        <taxon>Verrucomicrobiales</taxon>
        <taxon>Verrucomicrobiaceae</taxon>
        <taxon>Luteolibacter</taxon>
    </lineage>
</organism>
<keyword evidence="2" id="KW-0472">Membrane</keyword>
<dbReference type="InterPro" id="IPR050817">
    <property type="entry name" value="DjlA_DnaK_co-chaperone"/>
</dbReference>
<evidence type="ECO:0000256" key="1">
    <source>
        <dbReference type="SAM" id="MobiDB-lite"/>
    </source>
</evidence>
<dbReference type="InterPro" id="IPR036869">
    <property type="entry name" value="J_dom_sf"/>
</dbReference>
<evidence type="ECO:0000259" key="3">
    <source>
        <dbReference type="PROSITE" id="PS50076"/>
    </source>
</evidence>
<keyword evidence="5" id="KW-1185">Reference proteome</keyword>
<feature type="transmembrane region" description="Helical" evidence="2">
    <location>
        <begin position="149"/>
        <end position="167"/>
    </location>
</feature>